<evidence type="ECO:0000313" key="3">
    <source>
        <dbReference type="Proteomes" id="UP000275078"/>
    </source>
</evidence>
<feature type="compositionally biased region" description="Polar residues" evidence="1">
    <location>
        <begin position="153"/>
        <end position="170"/>
    </location>
</feature>
<dbReference type="Proteomes" id="UP000275078">
    <property type="component" value="Unassembled WGS sequence"/>
</dbReference>
<feature type="compositionally biased region" description="Basic and acidic residues" evidence="1">
    <location>
        <begin position="58"/>
        <end position="72"/>
    </location>
</feature>
<dbReference type="AlphaFoldDB" id="A0A3N4HMB4"/>
<name>A0A3N4HMB4_ASCIM</name>
<accession>A0A3N4HMB4</accession>
<feature type="compositionally biased region" description="Acidic residues" evidence="1">
    <location>
        <begin position="48"/>
        <end position="57"/>
    </location>
</feature>
<evidence type="ECO:0000256" key="1">
    <source>
        <dbReference type="SAM" id="MobiDB-lite"/>
    </source>
</evidence>
<feature type="region of interest" description="Disordered" evidence="1">
    <location>
        <begin position="39"/>
        <end position="181"/>
    </location>
</feature>
<sequence length="181" mass="19824">MDPSLYPYPWVANLAMEHRRSSLRRRDAEERCYQSVQAIGSISNNLDVESEVSDADLEGDKVDNMDIDKAASDIEIPPIEAHLHQQPLTGDTDASHPDDPPAPQDSQNAPCFNENNLDVDNDIPPVEEHLHQQAPIDATQGIYPDDPPANLAPQESQNVRGLNASRSGNEAVSHHGNSLHG</sequence>
<gene>
    <name evidence="2" type="ORF">BJ508DRAFT_332544</name>
</gene>
<proteinExistence type="predicted"/>
<evidence type="ECO:0000313" key="2">
    <source>
        <dbReference type="EMBL" id="RPA74962.1"/>
    </source>
</evidence>
<protein>
    <submittedName>
        <fullName evidence="2">Uncharacterized protein</fullName>
    </submittedName>
</protein>
<feature type="compositionally biased region" description="Polar residues" evidence="1">
    <location>
        <begin position="104"/>
        <end position="118"/>
    </location>
</feature>
<keyword evidence="3" id="KW-1185">Reference proteome</keyword>
<dbReference type="EMBL" id="ML119775">
    <property type="protein sequence ID" value="RPA74962.1"/>
    <property type="molecule type" value="Genomic_DNA"/>
</dbReference>
<reference evidence="2 3" key="1">
    <citation type="journal article" date="2018" name="Nat. Ecol. Evol.">
        <title>Pezizomycetes genomes reveal the molecular basis of ectomycorrhizal truffle lifestyle.</title>
        <authorList>
            <person name="Murat C."/>
            <person name="Payen T."/>
            <person name="Noel B."/>
            <person name="Kuo A."/>
            <person name="Morin E."/>
            <person name="Chen J."/>
            <person name="Kohler A."/>
            <person name="Krizsan K."/>
            <person name="Balestrini R."/>
            <person name="Da Silva C."/>
            <person name="Montanini B."/>
            <person name="Hainaut M."/>
            <person name="Levati E."/>
            <person name="Barry K.W."/>
            <person name="Belfiori B."/>
            <person name="Cichocki N."/>
            <person name="Clum A."/>
            <person name="Dockter R.B."/>
            <person name="Fauchery L."/>
            <person name="Guy J."/>
            <person name="Iotti M."/>
            <person name="Le Tacon F."/>
            <person name="Lindquist E.A."/>
            <person name="Lipzen A."/>
            <person name="Malagnac F."/>
            <person name="Mello A."/>
            <person name="Molinier V."/>
            <person name="Miyauchi S."/>
            <person name="Poulain J."/>
            <person name="Riccioni C."/>
            <person name="Rubini A."/>
            <person name="Sitrit Y."/>
            <person name="Splivallo R."/>
            <person name="Traeger S."/>
            <person name="Wang M."/>
            <person name="Zifcakova L."/>
            <person name="Wipf D."/>
            <person name="Zambonelli A."/>
            <person name="Paolocci F."/>
            <person name="Nowrousian M."/>
            <person name="Ottonello S."/>
            <person name="Baldrian P."/>
            <person name="Spatafora J.W."/>
            <person name="Henrissat B."/>
            <person name="Nagy L.G."/>
            <person name="Aury J.M."/>
            <person name="Wincker P."/>
            <person name="Grigoriev I.V."/>
            <person name="Bonfante P."/>
            <person name="Martin F.M."/>
        </authorList>
    </citation>
    <scope>NUCLEOTIDE SEQUENCE [LARGE SCALE GENOMIC DNA]</scope>
    <source>
        <strain evidence="2 3">RN42</strain>
    </source>
</reference>
<organism evidence="2 3">
    <name type="scientific">Ascobolus immersus RN42</name>
    <dbReference type="NCBI Taxonomy" id="1160509"/>
    <lineage>
        <taxon>Eukaryota</taxon>
        <taxon>Fungi</taxon>
        <taxon>Dikarya</taxon>
        <taxon>Ascomycota</taxon>
        <taxon>Pezizomycotina</taxon>
        <taxon>Pezizomycetes</taxon>
        <taxon>Pezizales</taxon>
        <taxon>Ascobolaceae</taxon>
        <taxon>Ascobolus</taxon>
    </lineage>
</organism>